<dbReference type="AlphaFoldDB" id="A0A2G7GA42"/>
<sequence length="114" mass="13006">MTGYVDQKARQEWHARIHRIASSQPQAGFTFSFFSLIPRMRPKLCTGLRPSDPHITGPRQLMRQSFHGEITVWTQPNRGSIWAWLSTGSCARDASVRFRPDAPKGLWRRDGAKG</sequence>
<name>A0A2G7GA42_9EURO</name>
<protein>
    <submittedName>
        <fullName evidence="1">Uncharacterized protein</fullName>
    </submittedName>
</protein>
<reference evidence="1 2" key="1">
    <citation type="submission" date="2017-05" db="EMBL/GenBank/DDBJ databases">
        <title>Genome sequence for an aflatoxigenic pathogen of Argentinian peanut, Aspergillus arachidicola.</title>
        <authorList>
            <person name="Moore G."/>
            <person name="Beltz S.B."/>
            <person name="Mack B.M."/>
        </authorList>
    </citation>
    <scope>NUCLEOTIDE SEQUENCE [LARGE SCALE GENOMIC DNA]</scope>
    <source>
        <strain evidence="1 2">CBS 117610</strain>
    </source>
</reference>
<dbReference type="Proteomes" id="UP000231358">
    <property type="component" value="Unassembled WGS sequence"/>
</dbReference>
<gene>
    <name evidence="1" type="ORF">AARAC_003376</name>
</gene>
<comment type="caution">
    <text evidence="1">The sequence shown here is derived from an EMBL/GenBank/DDBJ whole genome shotgun (WGS) entry which is preliminary data.</text>
</comment>
<dbReference type="EMBL" id="NEXV01000046">
    <property type="protein sequence ID" value="PIG89677.1"/>
    <property type="molecule type" value="Genomic_DNA"/>
</dbReference>
<keyword evidence="2" id="KW-1185">Reference proteome</keyword>
<proteinExistence type="predicted"/>
<organism evidence="1 2">
    <name type="scientific">Aspergillus arachidicola</name>
    <dbReference type="NCBI Taxonomy" id="656916"/>
    <lineage>
        <taxon>Eukaryota</taxon>
        <taxon>Fungi</taxon>
        <taxon>Dikarya</taxon>
        <taxon>Ascomycota</taxon>
        <taxon>Pezizomycotina</taxon>
        <taxon>Eurotiomycetes</taxon>
        <taxon>Eurotiomycetidae</taxon>
        <taxon>Eurotiales</taxon>
        <taxon>Aspergillaceae</taxon>
        <taxon>Aspergillus</taxon>
        <taxon>Aspergillus subgen. Circumdati</taxon>
    </lineage>
</organism>
<evidence type="ECO:0000313" key="2">
    <source>
        <dbReference type="Proteomes" id="UP000231358"/>
    </source>
</evidence>
<evidence type="ECO:0000313" key="1">
    <source>
        <dbReference type="EMBL" id="PIG89677.1"/>
    </source>
</evidence>
<accession>A0A2G7GA42</accession>